<dbReference type="EMBL" id="RBIZ01000003">
    <property type="protein sequence ID" value="RKR65262.1"/>
    <property type="molecule type" value="Genomic_DNA"/>
</dbReference>
<sequence>MKTNHGWVSAACCFLLFIAVWFLVSRHLRGIIPATGNSDLGLLFFIIPGATVSMFSHQRRVFSAVVGAALAAPVCLFFMKLQATATRSAWQEMAWVFSAVFWCALGALCVMCVGHLLQVRRAQR</sequence>
<feature type="transmembrane region" description="Helical" evidence="1">
    <location>
        <begin position="93"/>
        <end position="117"/>
    </location>
</feature>
<evidence type="ECO:0000256" key="1">
    <source>
        <dbReference type="SAM" id="Phobius"/>
    </source>
</evidence>
<dbReference type="RefSeq" id="WP_038258698.1">
    <property type="nucleotide sequence ID" value="NZ_CABKQJ010000016.1"/>
</dbReference>
<accession>A0AB38FRH7</accession>
<evidence type="ECO:0000313" key="4">
    <source>
        <dbReference type="Proteomes" id="UP000251313"/>
    </source>
</evidence>
<keyword evidence="1" id="KW-0472">Membrane</keyword>
<dbReference type="GeneID" id="66904011"/>
<evidence type="ECO:0000313" key="5">
    <source>
        <dbReference type="Proteomes" id="UP000267341"/>
    </source>
</evidence>
<keyword evidence="5" id="KW-1185">Reference proteome</keyword>
<dbReference type="AlphaFoldDB" id="A0AB38FRH7"/>
<feature type="transmembrane region" description="Helical" evidence="1">
    <location>
        <begin position="61"/>
        <end position="81"/>
    </location>
</feature>
<gene>
    <name evidence="3" type="primary">ybjM</name>
    <name evidence="2" type="ORF">C7387_1986</name>
    <name evidence="3" type="ORF">NCTC11967_00283</name>
</gene>
<keyword evidence="1" id="KW-0812">Transmembrane</keyword>
<protein>
    <submittedName>
        <fullName evidence="2 3">inner membrane protein YbjM</fullName>
    </submittedName>
</protein>
<organism evidence="3 4">
    <name type="scientific">Yokenella regensburgei</name>
    <dbReference type="NCBI Taxonomy" id="158877"/>
    <lineage>
        <taxon>Bacteria</taxon>
        <taxon>Pseudomonadati</taxon>
        <taxon>Pseudomonadota</taxon>
        <taxon>Gammaproteobacteria</taxon>
        <taxon>Enterobacterales</taxon>
        <taxon>Enterobacteriaceae</taxon>
        <taxon>Yokenella</taxon>
    </lineage>
</organism>
<dbReference type="Proteomes" id="UP000267341">
    <property type="component" value="Unassembled WGS sequence"/>
</dbReference>
<name>A0AB38FRH7_9ENTR</name>
<feature type="transmembrane region" description="Helical" evidence="1">
    <location>
        <begin position="6"/>
        <end position="24"/>
    </location>
</feature>
<dbReference type="Proteomes" id="UP000251313">
    <property type="component" value="Unassembled WGS sequence"/>
</dbReference>
<reference evidence="2 5" key="2">
    <citation type="submission" date="2018-10" db="EMBL/GenBank/DDBJ databases">
        <title>Genomic Encyclopedia of Type Strains, Phase IV (KMG-IV): sequencing the most valuable type-strain genomes for metagenomic binning, comparative biology and taxonomic classification.</title>
        <authorList>
            <person name="Goeker M."/>
        </authorList>
    </citation>
    <scope>NUCLEOTIDE SEQUENCE [LARGE SCALE GENOMIC DNA]</scope>
    <source>
        <strain evidence="2 5">DSM 5079</strain>
    </source>
</reference>
<dbReference type="InterPro" id="IPR020368">
    <property type="entry name" value="Uncharacterised_YbjM"/>
</dbReference>
<comment type="caution">
    <text evidence="3">The sequence shown here is derived from an EMBL/GenBank/DDBJ whole genome shotgun (WGS) entry which is preliminary data.</text>
</comment>
<dbReference type="GO" id="GO:0016020">
    <property type="term" value="C:membrane"/>
    <property type="evidence" value="ECO:0007669"/>
    <property type="project" value="InterPro"/>
</dbReference>
<evidence type="ECO:0000313" key="3">
    <source>
        <dbReference type="EMBL" id="SQA59962.1"/>
    </source>
</evidence>
<feature type="transmembrane region" description="Helical" evidence="1">
    <location>
        <begin position="36"/>
        <end position="55"/>
    </location>
</feature>
<evidence type="ECO:0000313" key="2">
    <source>
        <dbReference type="EMBL" id="RKR65262.1"/>
    </source>
</evidence>
<proteinExistence type="predicted"/>
<dbReference type="EMBL" id="UAVL01000001">
    <property type="protein sequence ID" value="SQA59962.1"/>
    <property type="molecule type" value="Genomic_DNA"/>
</dbReference>
<keyword evidence="1" id="KW-1133">Transmembrane helix</keyword>
<dbReference type="Pfam" id="PF11045">
    <property type="entry name" value="YbjM"/>
    <property type="match status" value="1"/>
</dbReference>
<reference evidence="3 4" key="1">
    <citation type="submission" date="2018-06" db="EMBL/GenBank/DDBJ databases">
        <authorList>
            <consortium name="Pathogen Informatics"/>
            <person name="Doyle S."/>
        </authorList>
    </citation>
    <scope>NUCLEOTIDE SEQUENCE [LARGE SCALE GENOMIC DNA]</scope>
    <source>
        <strain evidence="3 4">NCTC11967</strain>
    </source>
</reference>